<organism evidence="1 2">
    <name type="scientific">Marasmiellus scandens</name>
    <dbReference type="NCBI Taxonomy" id="2682957"/>
    <lineage>
        <taxon>Eukaryota</taxon>
        <taxon>Fungi</taxon>
        <taxon>Dikarya</taxon>
        <taxon>Basidiomycota</taxon>
        <taxon>Agaricomycotina</taxon>
        <taxon>Agaricomycetes</taxon>
        <taxon>Agaricomycetidae</taxon>
        <taxon>Agaricales</taxon>
        <taxon>Marasmiineae</taxon>
        <taxon>Omphalotaceae</taxon>
        <taxon>Marasmiellus</taxon>
    </lineage>
</organism>
<name>A0ABR1JJJ5_9AGAR</name>
<gene>
    <name evidence="1" type="ORF">VKT23_007318</name>
</gene>
<evidence type="ECO:0000313" key="1">
    <source>
        <dbReference type="EMBL" id="KAK7462731.1"/>
    </source>
</evidence>
<evidence type="ECO:0000313" key="2">
    <source>
        <dbReference type="Proteomes" id="UP001498398"/>
    </source>
</evidence>
<reference evidence="1 2" key="1">
    <citation type="submission" date="2024-01" db="EMBL/GenBank/DDBJ databases">
        <title>A draft genome for the cacao thread blight pathogen Marasmiellus scandens.</title>
        <authorList>
            <person name="Baruah I.K."/>
            <person name="Leung J."/>
            <person name="Bukari Y."/>
            <person name="Amoako-Attah I."/>
            <person name="Meinhardt L.W."/>
            <person name="Bailey B.A."/>
            <person name="Cohen S.P."/>
        </authorList>
    </citation>
    <scope>NUCLEOTIDE SEQUENCE [LARGE SCALE GENOMIC DNA]</scope>
    <source>
        <strain evidence="1 2">GH-19</strain>
    </source>
</reference>
<accession>A0ABR1JJJ5</accession>
<proteinExistence type="predicted"/>
<dbReference type="Proteomes" id="UP001498398">
    <property type="component" value="Unassembled WGS sequence"/>
</dbReference>
<dbReference type="EMBL" id="JBANRG010000010">
    <property type="protein sequence ID" value="KAK7462731.1"/>
    <property type="molecule type" value="Genomic_DNA"/>
</dbReference>
<comment type="caution">
    <text evidence="1">The sequence shown here is derived from an EMBL/GenBank/DDBJ whole genome shotgun (WGS) entry which is preliminary data.</text>
</comment>
<sequence length="93" mass="10677">MLESPEEYAKIVQHLQSHNKSWRMIDYLQGLVSLRPTSESDIIENGSGDTHSTDVTDDNKKCRKLNLDALGKLSTEESISHYLGQLHRFQMYP</sequence>
<keyword evidence="2" id="KW-1185">Reference proteome</keyword>
<protein>
    <submittedName>
        <fullName evidence="1">Uncharacterized protein</fullName>
    </submittedName>
</protein>